<dbReference type="AlphaFoldDB" id="A0AAN6NLR9"/>
<protein>
    <submittedName>
        <fullName evidence="1">Uncharacterized protein</fullName>
    </submittedName>
</protein>
<keyword evidence="2" id="KW-1185">Reference proteome</keyword>
<dbReference type="Proteomes" id="UP001303222">
    <property type="component" value="Unassembled WGS sequence"/>
</dbReference>
<evidence type="ECO:0000313" key="2">
    <source>
        <dbReference type="Proteomes" id="UP001303222"/>
    </source>
</evidence>
<name>A0AAN6NLR9_9PEZI</name>
<sequence length="75" mass="8365">MTKETDRLMQVLQEVAAARHILIKCSSAEVDGFAFCSGLKALNLSNELPADLRARILSVTYLSRRTEGRNATKRQ</sequence>
<reference evidence="1" key="1">
    <citation type="journal article" date="2023" name="Mol. Phylogenet. Evol.">
        <title>Genome-scale phylogeny and comparative genomics of the fungal order Sordariales.</title>
        <authorList>
            <person name="Hensen N."/>
            <person name="Bonometti L."/>
            <person name="Westerberg I."/>
            <person name="Brannstrom I.O."/>
            <person name="Guillou S."/>
            <person name="Cros-Aarteil S."/>
            <person name="Calhoun S."/>
            <person name="Haridas S."/>
            <person name="Kuo A."/>
            <person name="Mondo S."/>
            <person name="Pangilinan J."/>
            <person name="Riley R."/>
            <person name="LaButti K."/>
            <person name="Andreopoulos B."/>
            <person name="Lipzen A."/>
            <person name="Chen C."/>
            <person name="Yan M."/>
            <person name="Daum C."/>
            <person name="Ng V."/>
            <person name="Clum A."/>
            <person name="Steindorff A."/>
            <person name="Ohm R.A."/>
            <person name="Martin F."/>
            <person name="Silar P."/>
            <person name="Natvig D.O."/>
            <person name="Lalanne C."/>
            <person name="Gautier V."/>
            <person name="Ament-Velasquez S.L."/>
            <person name="Kruys A."/>
            <person name="Hutchinson M.I."/>
            <person name="Powell A.J."/>
            <person name="Barry K."/>
            <person name="Miller A.N."/>
            <person name="Grigoriev I.V."/>
            <person name="Debuchy R."/>
            <person name="Gladieux P."/>
            <person name="Hiltunen Thoren M."/>
            <person name="Johannesson H."/>
        </authorList>
    </citation>
    <scope>NUCLEOTIDE SEQUENCE</scope>
    <source>
        <strain evidence="1">CBS 626.80</strain>
    </source>
</reference>
<evidence type="ECO:0000313" key="1">
    <source>
        <dbReference type="EMBL" id="KAK3947158.1"/>
    </source>
</evidence>
<dbReference type="EMBL" id="MU859401">
    <property type="protein sequence ID" value="KAK3947158.1"/>
    <property type="molecule type" value="Genomic_DNA"/>
</dbReference>
<proteinExistence type="predicted"/>
<reference evidence="1" key="2">
    <citation type="submission" date="2023-06" db="EMBL/GenBank/DDBJ databases">
        <authorList>
            <consortium name="Lawrence Berkeley National Laboratory"/>
            <person name="Mondo S.J."/>
            <person name="Hensen N."/>
            <person name="Bonometti L."/>
            <person name="Westerberg I."/>
            <person name="Brannstrom I.O."/>
            <person name="Guillou S."/>
            <person name="Cros-Aarteil S."/>
            <person name="Calhoun S."/>
            <person name="Haridas S."/>
            <person name="Kuo A."/>
            <person name="Pangilinan J."/>
            <person name="Riley R."/>
            <person name="Labutti K."/>
            <person name="Andreopoulos B."/>
            <person name="Lipzen A."/>
            <person name="Chen C."/>
            <person name="Yanf M."/>
            <person name="Daum C."/>
            <person name="Ng V."/>
            <person name="Clum A."/>
            <person name="Steindorff A."/>
            <person name="Ohm R."/>
            <person name="Martin F."/>
            <person name="Silar P."/>
            <person name="Natvig D."/>
            <person name="Lalanne C."/>
            <person name="Gautier V."/>
            <person name="Ament-Velasquez S.L."/>
            <person name="Kruys A."/>
            <person name="Hutchinson M.I."/>
            <person name="Powell A.J."/>
            <person name="Barry K."/>
            <person name="Miller A.N."/>
            <person name="Grigoriev I.V."/>
            <person name="Debuchy R."/>
            <person name="Gladieux P."/>
            <person name="Thoren M.H."/>
            <person name="Johannesson H."/>
        </authorList>
    </citation>
    <scope>NUCLEOTIDE SEQUENCE</scope>
    <source>
        <strain evidence="1">CBS 626.80</strain>
    </source>
</reference>
<gene>
    <name evidence="1" type="ORF">QBC32DRAFT_355266</name>
</gene>
<comment type="caution">
    <text evidence="1">The sequence shown here is derived from an EMBL/GenBank/DDBJ whole genome shotgun (WGS) entry which is preliminary data.</text>
</comment>
<accession>A0AAN6NLR9</accession>
<organism evidence="1 2">
    <name type="scientific">Pseudoneurospora amorphoporcata</name>
    <dbReference type="NCBI Taxonomy" id="241081"/>
    <lineage>
        <taxon>Eukaryota</taxon>
        <taxon>Fungi</taxon>
        <taxon>Dikarya</taxon>
        <taxon>Ascomycota</taxon>
        <taxon>Pezizomycotina</taxon>
        <taxon>Sordariomycetes</taxon>
        <taxon>Sordariomycetidae</taxon>
        <taxon>Sordariales</taxon>
        <taxon>Sordariaceae</taxon>
        <taxon>Pseudoneurospora</taxon>
    </lineage>
</organism>